<dbReference type="GO" id="GO:0005886">
    <property type="term" value="C:plasma membrane"/>
    <property type="evidence" value="ECO:0007669"/>
    <property type="project" value="TreeGrafter"/>
</dbReference>
<name>A0A9D2AC28_9BACT</name>
<evidence type="ECO:0000313" key="2">
    <source>
        <dbReference type="EMBL" id="HIX03971.1"/>
    </source>
</evidence>
<accession>A0A9D2AC28</accession>
<proteinExistence type="predicted"/>
<dbReference type="EMBL" id="DXFT01000147">
    <property type="protein sequence ID" value="HIX03971.1"/>
    <property type="molecule type" value="Genomic_DNA"/>
</dbReference>
<keyword evidence="1" id="KW-0812">Transmembrane</keyword>
<keyword evidence="1" id="KW-1133">Transmembrane helix</keyword>
<dbReference type="InterPro" id="IPR005325">
    <property type="entry name" value="DUF308_memb"/>
</dbReference>
<evidence type="ECO:0000256" key="1">
    <source>
        <dbReference type="SAM" id="Phobius"/>
    </source>
</evidence>
<feature type="transmembrane region" description="Helical" evidence="1">
    <location>
        <begin position="157"/>
        <end position="178"/>
    </location>
</feature>
<protein>
    <submittedName>
        <fullName evidence="2">DUF4203 domain-containing protein</fullName>
    </submittedName>
</protein>
<reference evidence="2" key="1">
    <citation type="journal article" date="2021" name="PeerJ">
        <title>Extensive microbial diversity within the chicken gut microbiome revealed by metagenomics and culture.</title>
        <authorList>
            <person name="Gilroy R."/>
            <person name="Ravi A."/>
            <person name="Getino M."/>
            <person name="Pursley I."/>
            <person name="Horton D.L."/>
            <person name="Alikhan N.F."/>
            <person name="Baker D."/>
            <person name="Gharbi K."/>
            <person name="Hall N."/>
            <person name="Watson M."/>
            <person name="Adriaenssens E.M."/>
            <person name="Foster-Nyarko E."/>
            <person name="Jarju S."/>
            <person name="Secka A."/>
            <person name="Antonio M."/>
            <person name="Oren A."/>
            <person name="Chaudhuri R.R."/>
            <person name="La Ragione R."/>
            <person name="Hildebrand F."/>
            <person name="Pallen M.J."/>
        </authorList>
    </citation>
    <scope>NUCLEOTIDE SEQUENCE</scope>
    <source>
        <strain evidence="2">23274</strain>
    </source>
</reference>
<feature type="transmembrane region" description="Helical" evidence="1">
    <location>
        <begin position="12"/>
        <end position="30"/>
    </location>
</feature>
<dbReference type="PANTHER" id="PTHR34989">
    <property type="entry name" value="PROTEIN HDED"/>
    <property type="match status" value="1"/>
</dbReference>
<dbReference type="Proteomes" id="UP000824202">
    <property type="component" value="Unassembled WGS sequence"/>
</dbReference>
<dbReference type="Pfam" id="PF03729">
    <property type="entry name" value="DUF308"/>
    <property type="match status" value="2"/>
</dbReference>
<feature type="transmembrane region" description="Helical" evidence="1">
    <location>
        <begin position="68"/>
        <end position="90"/>
    </location>
</feature>
<reference evidence="2" key="2">
    <citation type="submission" date="2021-04" db="EMBL/GenBank/DDBJ databases">
        <authorList>
            <person name="Gilroy R."/>
        </authorList>
    </citation>
    <scope>NUCLEOTIDE SEQUENCE</scope>
    <source>
        <strain evidence="2">23274</strain>
    </source>
</reference>
<sequence>MKIVYTTSNIRGAIGRAILAILFGIVLIVWPEKALGYIIMLIGVVFLVTGIIAFIMSNRHRGDANRNVLPFTGIGSMVLGVILICIPLTFAAVLVFMLGLVLVVAAISQFFTLSIARQMGPVSPLSYLFPILILAAGIVILFNPFETVQGISKGASILFGVMIIFYGITSLWNNYLLYKYRVSTTHENQFDRIESRHTDIEDADYEEVK</sequence>
<dbReference type="InterPro" id="IPR052712">
    <property type="entry name" value="Acid_resist_chaperone_HdeD"/>
</dbReference>
<dbReference type="PANTHER" id="PTHR34989:SF1">
    <property type="entry name" value="PROTEIN HDED"/>
    <property type="match status" value="1"/>
</dbReference>
<comment type="caution">
    <text evidence="2">The sequence shown here is derived from an EMBL/GenBank/DDBJ whole genome shotgun (WGS) entry which is preliminary data.</text>
</comment>
<evidence type="ECO:0000313" key="3">
    <source>
        <dbReference type="Proteomes" id="UP000824202"/>
    </source>
</evidence>
<organism evidence="2 3">
    <name type="scientific">Candidatus Odoribacter faecigallinarum</name>
    <dbReference type="NCBI Taxonomy" id="2838706"/>
    <lineage>
        <taxon>Bacteria</taxon>
        <taxon>Pseudomonadati</taxon>
        <taxon>Bacteroidota</taxon>
        <taxon>Bacteroidia</taxon>
        <taxon>Bacteroidales</taxon>
        <taxon>Odoribacteraceae</taxon>
        <taxon>Odoribacter</taxon>
    </lineage>
</organism>
<gene>
    <name evidence="2" type="ORF">H9863_07650</name>
</gene>
<keyword evidence="1" id="KW-0472">Membrane</keyword>
<feature type="transmembrane region" description="Helical" evidence="1">
    <location>
        <begin position="36"/>
        <end position="56"/>
    </location>
</feature>
<feature type="transmembrane region" description="Helical" evidence="1">
    <location>
        <begin position="127"/>
        <end position="145"/>
    </location>
</feature>
<feature type="transmembrane region" description="Helical" evidence="1">
    <location>
        <begin position="96"/>
        <end position="115"/>
    </location>
</feature>
<dbReference type="AlphaFoldDB" id="A0A9D2AC28"/>